<keyword evidence="3" id="KW-1185">Reference proteome</keyword>
<dbReference type="InterPro" id="IPR021329">
    <property type="entry name" value="DUF2938"/>
</dbReference>
<evidence type="ECO:0000313" key="2">
    <source>
        <dbReference type="EMBL" id="MEJ8827053.1"/>
    </source>
</evidence>
<dbReference type="RefSeq" id="WP_340368084.1">
    <property type="nucleotide sequence ID" value="NZ_JBBKZV010000049.1"/>
</dbReference>
<protein>
    <submittedName>
        <fullName evidence="2">DUF2938 family protein</fullName>
    </submittedName>
</protein>
<feature type="transmembrane region" description="Helical" evidence="1">
    <location>
        <begin position="70"/>
        <end position="89"/>
    </location>
</feature>
<evidence type="ECO:0000313" key="3">
    <source>
        <dbReference type="Proteomes" id="UP001363010"/>
    </source>
</evidence>
<dbReference type="EMBL" id="JBBKZV010000049">
    <property type="protein sequence ID" value="MEJ8827053.1"/>
    <property type="molecule type" value="Genomic_DNA"/>
</dbReference>
<reference evidence="2 3" key="1">
    <citation type="submission" date="2024-03" db="EMBL/GenBank/DDBJ databases">
        <title>Novel species of the genus Variovorax.</title>
        <authorList>
            <person name="Liu Q."/>
            <person name="Xin Y.-H."/>
        </authorList>
    </citation>
    <scope>NUCLEOTIDE SEQUENCE [LARGE SCALE GENOMIC DNA]</scope>
    <source>
        <strain evidence="2 3">KACC 18501</strain>
    </source>
</reference>
<sequence>MSSFVLAYVGGIVGAVLMDITETLAGRVGLTSGVNVALLGRWALGLLRGQWAHVDIACSPARPGEVRMGWAFHFLIGGGGVALLYAAFVHAAGFDVPIDHLWGGVIFGAATSLLPWLLLLPAFGWGWFGQHGPRGTNALLASTVAHIPYGLGIGVVMALGSSH</sequence>
<dbReference type="Proteomes" id="UP001363010">
    <property type="component" value="Unassembled WGS sequence"/>
</dbReference>
<keyword evidence="1" id="KW-0472">Membrane</keyword>
<comment type="caution">
    <text evidence="2">The sequence shown here is derived from an EMBL/GenBank/DDBJ whole genome shotgun (WGS) entry which is preliminary data.</text>
</comment>
<proteinExistence type="predicted"/>
<name>A0ABU8WAV6_9BURK</name>
<organism evidence="2 3">
    <name type="scientific">Variovorax humicola</name>
    <dbReference type="NCBI Taxonomy" id="1769758"/>
    <lineage>
        <taxon>Bacteria</taxon>
        <taxon>Pseudomonadati</taxon>
        <taxon>Pseudomonadota</taxon>
        <taxon>Betaproteobacteria</taxon>
        <taxon>Burkholderiales</taxon>
        <taxon>Comamonadaceae</taxon>
        <taxon>Variovorax</taxon>
    </lineage>
</organism>
<feature type="transmembrane region" description="Helical" evidence="1">
    <location>
        <begin position="139"/>
        <end position="160"/>
    </location>
</feature>
<evidence type="ECO:0000256" key="1">
    <source>
        <dbReference type="SAM" id="Phobius"/>
    </source>
</evidence>
<accession>A0ABU8WAV6</accession>
<dbReference type="Pfam" id="PF11158">
    <property type="entry name" value="DUF2938"/>
    <property type="match status" value="1"/>
</dbReference>
<feature type="transmembrane region" description="Helical" evidence="1">
    <location>
        <begin position="101"/>
        <end position="127"/>
    </location>
</feature>
<gene>
    <name evidence="2" type="ORF">WKW80_34520</name>
</gene>
<keyword evidence="1" id="KW-0812">Transmembrane</keyword>
<keyword evidence="1" id="KW-1133">Transmembrane helix</keyword>